<keyword evidence="2" id="KW-1185">Reference proteome</keyword>
<sequence length="94" mass="9676">MTGPASVVRGADILLSATLPEGPSLVLVQRAFGSTWLPVAPPLRTNGGDVRVLVTTRGSGCPCFRMMVAVDGTMATSSAVSVKVLPQQGTHGRD</sequence>
<gene>
    <name evidence="1" type="ORF">EV189_2299</name>
</gene>
<evidence type="ECO:0000313" key="2">
    <source>
        <dbReference type="Proteomes" id="UP000293638"/>
    </source>
</evidence>
<proteinExistence type="predicted"/>
<dbReference type="AlphaFoldDB" id="A0A4Q7NNZ0"/>
<evidence type="ECO:0000313" key="1">
    <source>
        <dbReference type="EMBL" id="RZS86883.1"/>
    </source>
</evidence>
<organism evidence="1 2">
    <name type="scientific">Motilibacter rhizosphaerae</name>
    <dbReference type="NCBI Taxonomy" id="598652"/>
    <lineage>
        <taxon>Bacteria</taxon>
        <taxon>Bacillati</taxon>
        <taxon>Actinomycetota</taxon>
        <taxon>Actinomycetes</taxon>
        <taxon>Motilibacterales</taxon>
        <taxon>Motilibacteraceae</taxon>
        <taxon>Motilibacter</taxon>
    </lineage>
</organism>
<name>A0A4Q7NNZ0_9ACTN</name>
<reference evidence="1 2" key="1">
    <citation type="submission" date="2019-02" db="EMBL/GenBank/DDBJ databases">
        <title>Genomic Encyclopedia of Type Strains, Phase IV (KMG-IV): sequencing the most valuable type-strain genomes for metagenomic binning, comparative biology and taxonomic classification.</title>
        <authorList>
            <person name="Goeker M."/>
        </authorList>
    </citation>
    <scope>NUCLEOTIDE SEQUENCE [LARGE SCALE GENOMIC DNA]</scope>
    <source>
        <strain evidence="1 2">DSM 45622</strain>
    </source>
</reference>
<protein>
    <submittedName>
        <fullName evidence="1">Uncharacterized protein</fullName>
    </submittedName>
</protein>
<accession>A0A4Q7NNZ0</accession>
<dbReference type="Proteomes" id="UP000293638">
    <property type="component" value="Unassembled WGS sequence"/>
</dbReference>
<dbReference type="EMBL" id="SGXD01000003">
    <property type="protein sequence ID" value="RZS86883.1"/>
    <property type="molecule type" value="Genomic_DNA"/>
</dbReference>
<comment type="caution">
    <text evidence="1">The sequence shown here is derived from an EMBL/GenBank/DDBJ whole genome shotgun (WGS) entry which is preliminary data.</text>
</comment>